<keyword evidence="10" id="KW-1185">Reference proteome</keyword>
<comment type="similarity">
    <text evidence="2">Belongs to the resistance-nodulation-cell division (RND) (TC 2.A.6) family. MmpL subfamily.</text>
</comment>
<feature type="transmembrane region" description="Helical" evidence="7">
    <location>
        <begin position="545"/>
        <end position="569"/>
    </location>
</feature>
<keyword evidence="4 7" id="KW-0812">Transmembrane</keyword>
<dbReference type="AlphaFoldDB" id="A0A6V8JXW4"/>
<name>A0A6V8JXW4_9ACTN</name>
<feature type="domain" description="SSD" evidence="8">
    <location>
        <begin position="204"/>
        <end position="335"/>
    </location>
</feature>
<dbReference type="InterPro" id="IPR004869">
    <property type="entry name" value="MMPL_dom"/>
</dbReference>
<feature type="transmembrane region" description="Helical" evidence="7">
    <location>
        <begin position="313"/>
        <end position="336"/>
    </location>
</feature>
<reference evidence="9 10" key="2">
    <citation type="submission" date="2020-03" db="EMBL/GenBank/DDBJ databases">
        <authorList>
            <person name="Ichikawa N."/>
            <person name="Kimura A."/>
            <person name="Kitahashi Y."/>
            <person name="Uohara A."/>
        </authorList>
    </citation>
    <scope>NUCLEOTIDE SEQUENCE [LARGE SCALE GENOMIC DNA]</scope>
    <source>
        <strain evidence="9 10">NBRC 108639</strain>
    </source>
</reference>
<keyword evidence="5 7" id="KW-1133">Transmembrane helix</keyword>
<dbReference type="PROSITE" id="PS50156">
    <property type="entry name" value="SSD"/>
    <property type="match status" value="1"/>
</dbReference>
<protein>
    <submittedName>
        <fullName evidence="9">Putative membrane protein</fullName>
    </submittedName>
</protein>
<dbReference type="PANTHER" id="PTHR33406">
    <property type="entry name" value="MEMBRANE PROTEIN MJ1562-RELATED"/>
    <property type="match status" value="1"/>
</dbReference>
<feature type="transmembrane region" description="Helical" evidence="7">
    <location>
        <begin position="12"/>
        <end position="35"/>
    </location>
</feature>
<evidence type="ECO:0000256" key="4">
    <source>
        <dbReference type="ARBA" id="ARBA00022692"/>
    </source>
</evidence>
<organism evidence="9 10">
    <name type="scientific">Phytohabitans houttuyneae</name>
    <dbReference type="NCBI Taxonomy" id="1076126"/>
    <lineage>
        <taxon>Bacteria</taxon>
        <taxon>Bacillati</taxon>
        <taxon>Actinomycetota</taxon>
        <taxon>Actinomycetes</taxon>
        <taxon>Micromonosporales</taxon>
        <taxon>Micromonosporaceae</taxon>
    </lineage>
</organism>
<feature type="transmembrane region" description="Helical" evidence="7">
    <location>
        <begin position="278"/>
        <end position="301"/>
    </location>
</feature>
<comment type="caution">
    <text evidence="9">The sequence shown here is derived from an EMBL/GenBank/DDBJ whole genome shotgun (WGS) entry which is preliminary data.</text>
</comment>
<dbReference type="EMBL" id="BLPF01000001">
    <property type="protein sequence ID" value="GFJ76130.1"/>
    <property type="molecule type" value="Genomic_DNA"/>
</dbReference>
<feature type="transmembrane region" description="Helical" evidence="7">
    <location>
        <begin position="205"/>
        <end position="226"/>
    </location>
</feature>
<dbReference type="SUPFAM" id="SSF82866">
    <property type="entry name" value="Multidrug efflux transporter AcrB transmembrane domain"/>
    <property type="match status" value="2"/>
</dbReference>
<evidence type="ECO:0000313" key="10">
    <source>
        <dbReference type="Proteomes" id="UP000482800"/>
    </source>
</evidence>
<dbReference type="PANTHER" id="PTHR33406:SF6">
    <property type="entry name" value="MEMBRANE PROTEIN YDGH-RELATED"/>
    <property type="match status" value="1"/>
</dbReference>
<comment type="subcellular location">
    <subcellularLocation>
        <location evidence="1">Cell membrane</location>
        <topology evidence="1">Multi-pass membrane protein</topology>
    </subcellularLocation>
</comment>
<evidence type="ECO:0000256" key="5">
    <source>
        <dbReference type="ARBA" id="ARBA00022989"/>
    </source>
</evidence>
<feature type="transmembrane region" description="Helical" evidence="7">
    <location>
        <begin position="623"/>
        <end position="644"/>
    </location>
</feature>
<dbReference type="Gene3D" id="1.20.1640.10">
    <property type="entry name" value="Multidrug efflux transporter AcrB transmembrane domain"/>
    <property type="match status" value="2"/>
</dbReference>
<dbReference type="InterPro" id="IPR050545">
    <property type="entry name" value="Mycobact_MmpL"/>
</dbReference>
<evidence type="ECO:0000256" key="3">
    <source>
        <dbReference type="ARBA" id="ARBA00022475"/>
    </source>
</evidence>
<dbReference type="RefSeq" id="WP_173052862.1">
    <property type="nucleotide sequence ID" value="NZ_BAABGO010000003.1"/>
</dbReference>
<feature type="transmembrane region" description="Helical" evidence="7">
    <location>
        <begin position="521"/>
        <end position="538"/>
    </location>
</feature>
<dbReference type="GO" id="GO:0005886">
    <property type="term" value="C:plasma membrane"/>
    <property type="evidence" value="ECO:0007669"/>
    <property type="project" value="UniProtKB-SubCell"/>
</dbReference>
<evidence type="ECO:0000259" key="8">
    <source>
        <dbReference type="PROSITE" id="PS50156"/>
    </source>
</evidence>
<gene>
    <name evidence="9" type="ORF">Phou_003100</name>
</gene>
<sequence>MFERWGTAVVRHPVRVILAWLVVVMGLGGVGYLVLGPEGAAAVAGQNETDFLPDKYESVKAARFAEKAFPSVDGDGATAVLVLSRVDGAPLAPADQAKGREVVEGLGGAGVRGVDGPSLSPNGKVMLAQVTFTEKLGHTSLSGTVTRLRADTEDRVAGTPLRSGYTGEAAVAKDSERLDILVSVGMVVMIMVLLIVIFRSPWVALLNLLIIAMVGQGVVAVIAIAAKAAGTTLDGSVTGLLPVVLFGVGTDYVVFLLYRYRERLRLGEDRRTAMVAALARVGSAIGVSALAVAVSFGALLLSGFGSFQILGPALAFAVLVMVLAGLTLIPAVFSLLGHRAFWPSKAWRSEPKAGLAARTGNLVARRPTAVALAAVAILAALGAAALAHKPSYDIEAMPSGTESARTMDRLEAGFPAGTLSPTTVFLSGPGVSEQSATAYAGRLSALSIVGDLGAVQVAGDAARIDLLLAADPLSEKALDAMVNELRPAAHSAAPPGTTVYVGGETSAFADIRDVVEVDLRVILPAAGLLIGLVLLLMLRGVLAPLYLLGAVVGGFVATLGAAVLVFQGAVGRPGLTFTLPLIVYMFVASIGTDYNILMIARIREELRGGASRREAVRVALRQAGPPVAAAGVILAASFGALTISATLAEVGFAVAVGVLLSTFVLSWLLVPALTALVGRAAFWPARTSAPRVVRAPEPVSVRMGG</sequence>
<evidence type="ECO:0000256" key="1">
    <source>
        <dbReference type="ARBA" id="ARBA00004651"/>
    </source>
</evidence>
<evidence type="ECO:0000256" key="2">
    <source>
        <dbReference type="ARBA" id="ARBA00010157"/>
    </source>
</evidence>
<feature type="transmembrane region" description="Helical" evidence="7">
    <location>
        <begin position="180"/>
        <end position="198"/>
    </location>
</feature>
<evidence type="ECO:0000313" key="9">
    <source>
        <dbReference type="EMBL" id="GFJ76130.1"/>
    </source>
</evidence>
<accession>A0A6V8JXW4</accession>
<keyword evidence="6 7" id="KW-0472">Membrane</keyword>
<proteinExistence type="inferred from homology"/>
<feature type="transmembrane region" description="Helical" evidence="7">
    <location>
        <begin position="368"/>
        <end position="387"/>
    </location>
</feature>
<feature type="transmembrane region" description="Helical" evidence="7">
    <location>
        <begin position="581"/>
        <end position="602"/>
    </location>
</feature>
<dbReference type="Proteomes" id="UP000482800">
    <property type="component" value="Unassembled WGS sequence"/>
</dbReference>
<evidence type="ECO:0000256" key="7">
    <source>
        <dbReference type="SAM" id="Phobius"/>
    </source>
</evidence>
<keyword evidence="3" id="KW-1003">Cell membrane</keyword>
<reference evidence="9 10" key="1">
    <citation type="submission" date="2020-03" db="EMBL/GenBank/DDBJ databases">
        <title>Whole genome shotgun sequence of Phytohabitans houttuyneae NBRC 108639.</title>
        <authorList>
            <person name="Komaki H."/>
            <person name="Tamura T."/>
        </authorList>
    </citation>
    <scope>NUCLEOTIDE SEQUENCE [LARGE SCALE GENOMIC DNA]</scope>
    <source>
        <strain evidence="9 10">NBRC 108639</strain>
    </source>
</reference>
<feature type="transmembrane region" description="Helical" evidence="7">
    <location>
        <begin position="650"/>
        <end position="677"/>
    </location>
</feature>
<feature type="transmembrane region" description="Helical" evidence="7">
    <location>
        <begin position="238"/>
        <end position="258"/>
    </location>
</feature>
<evidence type="ECO:0000256" key="6">
    <source>
        <dbReference type="ARBA" id="ARBA00023136"/>
    </source>
</evidence>
<dbReference type="Pfam" id="PF03176">
    <property type="entry name" value="MMPL"/>
    <property type="match status" value="2"/>
</dbReference>
<dbReference type="InterPro" id="IPR000731">
    <property type="entry name" value="SSD"/>
</dbReference>